<sequence length="131" mass="15923">MIALLLRTCYHESMKKLTFTYYDWEKFATFLDSLPAKDAQKLVQLIRKIEQYGLQTSERQEWVKKLENNLYEIRSRQGSNIQRVIYFQIDQSQYMITHGFTKKTQKTPIKEINRGIRLRNTYFHERRNGHE</sequence>
<dbReference type="AlphaFoldDB" id="A0A0R1SRX7"/>
<gene>
    <name evidence="1" type="ORF">FC85_GL001560</name>
</gene>
<accession>A0A0R1SRX7</accession>
<dbReference type="EMBL" id="AZEY01000014">
    <property type="protein sequence ID" value="KRL69203.1"/>
    <property type="molecule type" value="Genomic_DNA"/>
</dbReference>
<dbReference type="InterPro" id="IPR009241">
    <property type="entry name" value="HigB-like"/>
</dbReference>
<dbReference type="STRING" id="1423739.FC85_GL001560"/>
<name>A0A0R1SRX7_9LACO</name>
<evidence type="ECO:0000313" key="2">
    <source>
        <dbReference type="Proteomes" id="UP000052013"/>
    </source>
</evidence>
<protein>
    <submittedName>
        <fullName evidence="1">Toxin-antitoxin system, toxin component, RelE family</fullName>
    </submittedName>
</protein>
<dbReference type="PATRIC" id="fig|1423739.3.peg.1637"/>
<dbReference type="Pfam" id="PF05973">
    <property type="entry name" value="Gp49"/>
    <property type="match status" value="1"/>
</dbReference>
<reference evidence="1 2" key="1">
    <citation type="journal article" date="2015" name="Genome Announc.">
        <title>Expanding the biotechnology potential of lactobacilli through comparative genomics of 213 strains and associated genera.</title>
        <authorList>
            <person name="Sun Z."/>
            <person name="Harris H.M."/>
            <person name="McCann A."/>
            <person name="Guo C."/>
            <person name="Argimon S."/>
            <person name="Zhang W."/>
            <person name="Yang X."/>
            <person name="Jeffery I.B."/>
            <person name="Cooney J.C."/>
            <person name="Kagawa T.F."/>
            <person name="Liu W."/>
            <person name="Song Y."/>
            <person name="Salvetti E."/>
            <person name="Wrobel A."/>
            <person name="Rasinkangas P."/>
            <person name="Parkhill J."/>
            <person name="Rea M.C."/>
            <person name="O'Sullivan O."/>
            <person name="Ritari J."/>
            <person name="Douillard F.P."/>
            <person name="Paul Ross R."/>
            <person name="Yang R."/>
            <person name="Briner A.E."/>
            <person name="Felis G.E."/>
            <person name="de Vos W.M."/>
            <person name="Barrangou R."/>
            <person name="Klaenhammer T.R."/>
            <person name="Caufield P.W."/>
            <person name="Cui Y."/>
            <person name="Zhang H."/>
            <person name="O'Toole P.W."/>
        </authorList>
    </citation>
    <scope>NUCLEOTIDE SEQUENCE [LARGE SCALE GENOMIC DNA]</scope>
    <source>
        <strain evidence="1 2">DSM 14421</strain>
    </source>
</reference>
<comment type="caution">
    <text evidence="1">The sequence shown here is derived from an EMBL/GenBank/DDBJ whole genome shotgun (WGS) entry which is preliminary data.</text>
</comment>
<organism evidence="1 2">
    <name type="scientific">Lentilactobacillus diolivorans DSM 14421</name>
    <dbReference type="NCBI Taxonomy" id="1423739"/>
    <lineage>
        <taxon>Bacteria</taxon>
        <taxon>Bacillati</taxon>
        <taxon>Bacillota</taxon>
        <taxon>Bacilli</taxon>
        <taxon>Lactobacillales</taxon>
        <taxon>Lactobacillaceae</taxon>
        <taxon>Lentilactobacillus</taxon>
    </lineage>
</organism>
<dbReference type="Proteomes" id="UP000052013">
    <property type="component" value="Unassembled WGS sequence"/>
</dbReference>
<proteinExistence type="predicted"/>
<evidence type="ECO:0000313" key="1">
    <source>
        <dbReference type="EMBL" id="KRL69203.1"/>
    </source>
</evidence>